<sequence>MQDKAIMFSHEFNNFVQEAVGLDGLTPLQMPHDMGGEPNDDGPLRVKFILPHGPGVTHVEHDPGTARKALKKILSRNVPGREIEMLEEGQLLSSNGVFGVAINSGFTVEQRNLPGSHWIQGPCYLWFRVWEGSGNVYAVFISHANPGPHRARTVDVCRPNAAAPGILGQVMHAVNRDFLGGPGERLERFTPP</sequence>
<gene>
    <name evidence="1" type="ORF">F5878DRAFT_639441</name>
</gene>
<dbReference type="EMBL" id="MU806031">
    <property type="protein sequence ID" value="KAJ3841701.1"/>
    <property type="molecule type" value="Genomic_DNA"/>
</dbReference>
<organism evidence="1 2">
    <name type="scientific">Lentinula raphanica</name>
    <dbReference type="NCBI Taxonomy" id="153919"/>
    <lineage>
        <taxon>Eukaryota</taxon>
        <taxon>Fungi</taxon>
        <taxon>Dikarya</taxon>
        <taxon>Basidiomycota</taxon>
        <taxon>Agaricomycotina</taxon>
        <taxon>Agaricomycetes</taxon>
        <taxon>Agaricomycetidae</taxon>
        <taxon>Agaricales</taxon>
        <taxon>Marasmiineae</taxon>
        <taxon>Omphalotaceae</taxon>
        <taxon>Lentinula</taxon>
    </lineage>
</organism>
<keyword evidence="2" id="KW-1185">Reference proteome</keyword>
<dbReference type="AlphaFoldDB" id="A0AA38PFN1"/>
<protein>
    <submittedName>
        <fullName evidence="1">Uncharacterized protein</fullName>
    </submittedName>
</protein>
<reference evidence="1" key="1">
    <citation type="submission" date="2022-08" db="EMBL/GenBank/DDBJ databases">
        <authorList>
            <consortium name="DOE Joint Genome Institute"/>
            <person name="Min B."/>
            <person name="Riley R."/>
            <person name="Sierra-Patev S."/>
            <person name="Naranjo-Ortiz M."/>
            <person name="Looney B."/>
            <person name="Konkel Z."/>
            <person name="Slot J.C."/>
            <person name="Sakamoto Y."/>
            <person name="Steenwyk J.L."/>
            <person name="Rokas A."/>
            <person name="Carro J."/>
            <person name="Camarero S."/>
            <person name="Ferreira P."/>
            <person name="Molpeceres G."/>
            <person name="Ruiz-Duenas F.J."/>
            <person name="Serrano A."/>
            <person name="Henrissat B."/>
            <person name="Drula E."/>
            <person name="Hughes K.W."/>
            <person name="Mata J.L."/>
            <person name="Ishikawa N.K."/>
            <person name="Vargas-Isla R."/>
            <person name="Ushijima S."/>
            <person name="Smith C.A."/>
            <person name="Ahrendt S."/>
            <person name="Andreopoulos W."/>
            <person name="He G."/>
            <person name="Labutti K."/>
            <person name="Lipzen A."/>
            <person name="Ng V."/>
            <person name="Sandor L."/>
            <person name="Barry K."/>
            <person name="Martinez A.T."/>
            <person name="Xiao Y."/>
            <person name="Gibbons J.G."/>
            <person name="Terashima K."/>
            <person name="Hibbett D.S."/>
            <person name="Grigoriev I.V."/>
        </authorList>
    </citation>
    <scope>NUCLEOTIDE SEQUENCE</scope>
    <source>
        <strain evidence="1">TFB9207</strain>
    </source>
</reference>
<accession>A0AA38PFN1</accession>
<comment type="caution">
    <text evidence="1">The sequence shown here is derived from an EMBL/GenBank/DDBJ whole genome shotgun (WGS) entry which is preliminary data.</text>
</comment>
<evidence type="ECO:0000313" key="2">
    <source>
        <dbReference type="Proteomes" id="UP001163846"/>
    </source>
</evidence>
<dbReference type="Proteomes" id="UP001163846">
    <property type="component" value="Unassembled WGS sequence"/>
</dbReference>
<proteinExistence type="predicted"/>
<evidence type="ECO:0000313" key="1">
    <source>
        <dbReference type="EMBL" id="KAJ3841701.1"/>
    </source>
</evidence>
<name>A0AA38PFN1_9AGAR</name>